<dbReference type="NCBIfam" id="NF007628">
    <property type="entry name" value="PRK10290.1"/>
    <property type="match status" value="1"/>
</dbReference>
<evidence type="ECO:0000259" key="2">
    <source>
        <dbReference type="Pfam" id="PF00080"/>
    </source>
</evidence>
<evidence type="ECO:0000256" key="1">
    <source>
        <dbReference type="ARBA" id="ARBA00010457"/>
    </source>
</evidence>
<comment type="similarity">
    <text evidence="1">Belongs to the Cu-Zn superoxide dismutase family.</text>
</comment>
<protein>
    <submittedName>
        <fullName evidence="3">Superoxide dismutase [Cu-Zn] SodC2</fullName>
    </submittedName>
</protein>
<dbReference type="InterPro" id="IPR001424">
    <property type="entry name" value="SOD_Cu_Zn_dom"/>
</dbReference>
<dbReference type="AlphaFoldDB" id="A0A2A6D3X8"/>
<dbReference type="Pfam" id="PF00080">
    <property type="entry name" value="Sod_Cu"/>
    <property type="match status" value="1"/>
</dbReference>
<sequence>MLTLAILFSSAAVASVTVPVNLVSENGVDKRIGEITITETQYGLQFSPKLTDLPPGVHGFHIHKNANCEPDMSNGKKVAAFSAGGHYDPDNTGKHLGPYNPDGHLGDLPALYVNTDGKADYPVLSPRITRLSQIKGRSIMIHAGGDNHSDAPATLGEGGSRVACGLIN</sequence>
<accession>A0A2A6D3X8</accession>
<comment type="caution">
    <text evidence="3">The sequence shown here is derived from an EMBL/GenBank/DDBJ whole genome shotgun (WGS) entry which is preliminary data.</text>
</comment>
<dbReference type="InterPro" id="IPR024134">
    <property type="entry name" value="SOD_Cu/Zn_/chaperone"/>
</dbReference>
<dbReference type="GO" id="GO:0006801">
    <property type="term" value="P:superoxide metabolic process"/>
    <property type="evidence" value="ECO:0007669"/>
    <property type="project" value="InterPro"/>
</dbReference>
<dbReference type="GO" id="GO:0005507">
    <property type="term" value="F:copper ion binding"/>
    <property type="evidence" value="ECO:0007669"/>
    <property type="project" value="InterPro"/>
</dbReference>
<feature type="domain" description="Superoxide dismutase copper/zinc binding" evidence="2">
    <location>
        <begin position="33"/>
        <end position="167"/>
    </location>
</feature>
<evidence type="ECO:0000313" key="3">
    <source>
        <dbReference type="EMBL" id="PDN80966.1"/>
    </source>
</evidence>
<dbReference type="EMBL" id="NPLM01000013">
    <property type="protein sequence ID" value="PDN80966.1"/>
    <property type="molecule type" value="Genomic_DNA"/>
</dbReference>
<proteinExistence type="inferred from homology"/>
<dbReference type="SUPFAM" id="SSF49329">
    <property type="entry name" value="Cu,Zn superoxide dismutase-like"/>
    <property type="match status" value="1"/>
</dbReference>
<dbReference type="CDD" id="cd00305">
    <property type="entry name" value="Cu-Zn_Superoxide_Dismutase"/>
    <property type="match status" value="1"/>
</dbReference>
<dbReference type="InterPro" id="IPR036423">
    <property type="entry name" value="SOD-like_Cu/Zn_dom_sf"/>
</dbReference>
<dbReference type="Proteomes" id="UP000873581">
    <property type="component" value="Unassembled WGS sequence"/>
</dbReference>
<name>A0A2A6D3X8_SALER</name>
<dbReference type="RefSeq" id="WP_031619420.1">
    <property type="nucleotide sequence ID" value="NZ_CP075111.1"/>
</dbReference>
<reference evidence="3" key="1">
    <citation type="submission" date="2017-08" db="EMBL/GenBank/DDBJ databases">
        <title>Whole genome sequencing of Salmonella enterica.</title>
        <authorList>
            <person name="Bell R."/>
            <person name="Levy K."/>
        </authorList>
    </citation>
    <scope>NUCLEOTIDE SEQUENCE [LARGE SCALE GENOMIC DNA]</scope>
    <source>
        <strain evidence="3">CFSAN060805</strain>
    </source>
</reference>
<dbReference type="Gene3D" id="2.60.40.200">
    <property type="entry name" value="Superoxide dismutase, copper/zinc binding domain"/>
    <property type="match status" value="1"/>
</dbReference>
<organism evidence="3">
    <name type="scientific">Salmonella enterica</name>
    <name type="common">Salmonella choleraesuis</name>
    <dbReference type="NCBI Taxonomy" id="28901"/>
    <lineage>
        <taxon>Bacteria</taxon>
        <taxon>Pseudomonadati</taxon>
        <taxon>Pseudomonadota</taxon>
        <taxon>Gammaproteobacteria</taxon>
        <taxon>Enterobacterales</taxon>
        <taxon>Enterobacteriaceae</taxon>
        <taxon>Salmonella</taxon>
    </lineage>
</organism>
<gene>
    <name evidence="3" type="ORF">CIC26_23045</name>
</gene>
<dbReference type="PANTHER" id="PTHR10003">
    <property type="entry name" value="SUPEROXIDE DISMUTASE CU-ZN -RELATED"/>
    <property type="match status" value="1"/>
</dbReference>